<organism evidence="4">
    <name type="scientific">Triticum aestivum</name>
    <name type="common">Wheat</name>
    <dbReference type="NCBI Taxonomy" id="4565"/>
    <lineage>
        <taxon>Eukaryota</taxon>
        <taxon>Viridiplantae</taxon>
        <taxon>Streptophyta</taxon>
        <taxon>Embryophyta</taxon>
        <taxon>Tracheophyta</taxon>
        <taxon>Spermatophyta</taxon>
        <taxon>Magnoliopsida</taxon>
        <taxon>Liliopsida</taxon>
        <taxon>Poales</taxon>
        <taxon>Poaceae</taxon>
        <taxon>BOP clade</taxon>
        <taxon>Pooideae</taxon>
        <taxon>Triticodae</taxon>
        <taxon>Triticeae</taxon>
        <taxon>Triticinae</taxon>
        <taxon>Triticum</taxon>
    </lineage>
</organism>
<dbReference type="InterPro" id="IPR016024">
    <property type="entry name" value="ARM-type_fold"/>
</dbReference>
<dbReference type="PANTHER" id="PTHR47184:SF2">
    <property type="entry name" value="SYMPLEKIN"/>
    <property type="match status" value="1"/>
</dbReference>
<feature type="domain" description="Symplekin/Pta1 N-terminal" evidence="2">
    <location>
        <begin position="92"/>
        <end position="305"/>
    </location>
</feature>
<dbReference type="Pfam" id="PF11935">
    <property type="entry name" value="SYMPK_PTA1_N"/>
    <property type="match status" value="1"/>
</dbReference>
<dbReference type="EnsemblPlants" id="TraesCS2D02G082200.2">
    <property type="protein sequence ID" value="TraesCS2D02G082200.2"/>
    <property type="gene ID" value="TraesCS2D02G082200"/>
</dbReference>
<dbReference type="Gene3D" id="1.25.10.10">
    <property type="entry name" value="Leucine-rich Repeat Variant"/>
    <property type="match status" value="1"/>
</dbReference>
<evidence type="ECO:0000313" key="4">
    <source>
        <dbReference type="EnsemblPlants" id="TraesCS2D02G082200.2"/>
    </source>
</evidence>
<dbReference type="SMR" id="A0A3B6D648"/>
<dbReference type="InterPro" id="IPR032460">
    <property type="entry name" value="Symplekin/Pta1_N"/>
</dbReference>
<dbReference type="SUPFAM" id="SSF48371">
    <property type="entry name" value="ARM repeat"/>
    <property type="match status" value="1"/>
</dbReference>
<evidence type="ECO:0000313" key="5">
    <source>
        <dbReference type="Proteomes" id="UP000019116"/>
    </source>
</evidence>
<feature type="compositionally biased region" description="Polar residues" evidence="1">
    <location>
        <begin position="467"/>
        <end position="479"/>
    </location>
</feature>
<feature type="compositionally biased region" description="Polar residues" evidence="1">
    <location>
        <begin position="316"/>
        <end position="346"/>
    </location>
</feature>
<reference evidence="4" key="1">
    <citation type="submission" date="2018-08" db="EMBL/GenBank/DDBJ databases">
        <authorList>
            <person name="Rossello M."/>
        </authorList>
    </citation>
    <scope>NUCLEOTIDE SEQUENCE [LARGE SCALE GENOMIC DNA]</scope>
    <source>
        <strain evidence="4">cv. Chinese Spring</strain>
    </source>
</reference>
<name>A0A3B6D648_WHEAT</name>
<evidence type="ECO:0000259" key="2">
    <source>
        <dbReference type="Pfam" id="PF11935"/>
    </source>
</evidence>
<sequence length="1233" mass="134108">MAVALPTAFPPHGLPQPDAPAGDMGRRLLQVRGLRRLPLHELVPRLAELRADEASPVRKIVVEMIGEIGSKHTVYIPDMMPCLLDLLNDETPAVARQAVKTGTDLFAKVLQELVIQGLFSSGGIDESLKSSWEWMLKLKSAVSLMAFQPTSNEGVRLLAVKFVEKTVLMHTPDPNITSDPPNQATEDMGFNIAWLRGGHPLLNVGDLAMEASQSLGLLLEQLKSPKIRLLSTSMIIVFVTSLSAIAQRRPSFYGRILPVLLSLDPANTIIKVQVPGAFHALKSAIDACLKCTHSSAEPWRARLLEAQNIINQGDSIAANDSNAGRSAGDTSNRAESLPLTETSTDNSNKRSLADDMNNILEDDGHSSKRVKQSHDSQEHSEEANKRNTEAASVDSSSNQPTPARTENSEAVYQLIGMFAALAAQGDRAAGSLQILSSSIAADLLAEVVMVNMQHLPVAGPEVDQRQHPSTSQSSVAPSRNLLSGRFPMLEALWKTISEADQAEAPPAKDSALVTSAAGEIIPVLVSSPVPSALKTPKEEDISSAVPLDIEMVEAKVPTADATGLSMETQESSETSHASTEPQGTQEHSGSFVTPLPADNSSVGISLAQCSETRSPSSSTIDGSQSQFSSLNAPTSQYVLPKLVVTNVDLTDEAKDLLQKEAFLRILERDKQVESGGSKARLPLLSHLSVEFPLELDPWELLKKHVLSDYVTKEGHELTLGILNRLYREAEQDQDFLSSRTATSVYESFVLTIAENLRDMFPASDRSLGKLLCEMPYLPEGVLKLLEGLCSPGNNEKQDKDLQSGDRVTQGLSAVWNLIMLRPPNRDRCLDIALQSSINRLDEVRMKAIRLVANKLFPMASISKRIEDFANEKLNSVLEVIPAAESASGAEMATPEVHQKHSLLRRVFEIYGSLPQAAKQAVHRQVPILIRTIRSSPDLLGIISDPPADCRDLLMQVLQTLTDGAVPSQDLISSIKNLYSKTKDTEFLFPVMAHLPKDEILSVFPNIVNLPVDKFQVALSRILQGSPQHGPILDPSEILIAIHVIDPEKEGIPLKKVMDACAACFEQRTTFTQQVLAKALNQLVEQIPLPLLFMRTVMQAISAFPALVDFVMEIMSRLVSKQIWKYPKLWVGFLKCAILTKPQSYGVLLQLPAPQLENALNKNPVLKAPLVEHASQPNVRSTLPRSSLVVLGLAEDQQQQPAPEAQSSQNQAAETSSSAAEATTEVTQESSAAS</sequence>
<evidence type="ECO:0000256" key="1">
    <source>
        <dbReference type="SAM" id="MobiDB-lite"/>
    </source>
</evidence>
<dbReference type="Gramene" id="TraesCS2D02G082200.2">
    <property type="protein sequence ID" value="TraesCS2D02G082200.2"/>
    <property type="gene ID" value="TraesCS2D02G082200"/>
</dbReference>
<reference evidence="4" key="2">
    <citation type="submission" date="2018-10" db="UniProtKB">
        <authorList>
            <consortium name="EnsemblPlants"/>
        </authorList>
    </citation>
    <scope>IDENTIFICATION</scope>
</reference>
<proteinExistence type="predicted"/>
<feature type="region of interest" description="Disordered" evidence="1">
    <location>
        <begin position="608"/>
        <end position="627"/>
    </location>
</feature>
<dbReference type="Gramene" id="TraesCS2D03G0162400.2">
    <property type="protein sequence ID" value="TraesCS2D03G0162400.2.CDS"/>
    <property type="gene ID" value="TraesCS2D03G0162400"/>
</dbReference>
<keyword evidence="5" id="KW-1185">Reference proteome</keyword>
<evidence type="ECO:0000259" key="3">
    <source>
        <dbReference type="Pfam" id="PF12295"/>
    </source>
</evidence>
<feature type="compositionally biased region" description="Polar residues" evidence="1">
    <location>
        <begin position="389"/>
        <end position="406"/>
    </location>
</feature>
<dbReference type="PANTHER" id="PTHR47184">
    <property type="entry name" value="PHOSPHATIDYLINOSITOL 3-AND 4-KINASE FAMILY PROTEIN-RELATED"/>
    <property type="match status" value="1"/>
</dbReference>
<feature type="domain" description="Symplekin C-terminal" evidence="3">
    <location>
        <begin position="983"/>
        <end position="1161"/>
    </location>
</feature>
<feature type="region of interest" description="Disordered" evidence="1">
    <location>
        <begin position="1193"/>
        <end position="1233"/>
    </location>
</feature>
<gene>
    <name evidence="4" type="primary">LOC123051380</name>
</gene>
<feature type="region of interest" description="Disordered" evidence="1">
    <location>
        <begin position="563"/>
        <end position="595"/>
    </location>
</feature>
<protein>
    <recommendedName>
        <fullName evidence="6">Symplekin</fullName>
    </recommendedName>
</protein>
<feature type="compositionally biased region" description="Polar residues" evidence="1">
    <location>
        <begin position="565"/>
        <end position="591"/>
    </location>
</feature>
<dbReference type="AlphaFoldDB" id="A0A3B6D648"/>
<dbReference type="Pfam" id="PF12295">
    <property type="entry name" value="Symplekin_C"/>
    <property type="match status" value="1"/>
</dbReference>
<dbReference type="InterPro" id="IPR022075">
    <property type="entry name" value="Symplekin_C"/>
</dbReference>
<feature type="compositionally biased region" description="Basic and acidic residues" evidence="1">
    <location>
        <begin position="362"/>
        <end position="388"/>
    </location>
</feature>
<accession>A0A3B6D648</accession>
<dbReference type="InterPro" id="IPR011989">
    <property type="entry name" value="ARM-like"/>
</dbReference>
<dbReference type="Proteomes" id="UP000019116">
    <property type="component" value="Chromosome 2D"/>
</dbReference>
<evidence type="ECO:0008006" key="6">
    <source>
        <dbReference type="Google" id="ProtNLM"/>
    </source>
</evidence>
<feature type="region of interest" description="Disordered" evidence="1">
    <location>
        <begin position="459"/>
        <end position="479"/>
    </location>
</feature>
<feature type="region of interest" description="Disordered" evidence="1">
    <location>
        <begin position="316"/>
        <end position="406"/>
    </location>
</feature>
<dbReference type="OrthoDB" id="331600at2759"/>